<protein>
    <submittedName>
        <fullName evidence="2">ArsR family transcriptional regulator</fullName>
    </submittedName>
</protein>
<dbReference type="AlphaFoldDB" id="A0A2P8H0E7"/>
<dbReference type="InterPro" id="IPR036388">
    <property type="entry name" value="WH-like_DNA-bd_sf"/>
</dbReference>
<keyword evidence="5" id="KW-1185">Reference proteome</keyword>
<dbReference type="Gene3D" id="1.10.10.10">
    <property type="entry name" value="Winged helix-like DNA-binding domain superfamily/Winged helix DNA-binding domain"/>
    <property type="match status" value="1"/>
</dbReference>
<evidence type="ECO:0000313" key="3">
    <source>
        <dbReference type="EMBL" id="RUQ85910.1"/>
    </source>
</evidence>
<dbReference type="OrthoDB" id="7945987at2"/>
<sequence length="201" mass="22169">MTDDDGPVAEERTLDISAMKAIAHPLRVAIYDTLSQYGAQTASGLGAHLGESSGATSYHLRQLAKHGLIREVPGKGTARERWWERPPGGVTMGGADVLSTPSGREASGFVLREMINRRTREIQRFFVDDFQRESVAWQEAATFSSANLRLTADQLDALNSEVYALLQTWVDRHRDQEGDGVRPVTVQYNSLPLPESLEGES</sequence>
<dbReference type="InterPro" id="IPR001845">
    <property type="entry name" value="HTH_ArsR_DNA-bd_dom"/>
</dbReference>
<comment type="caution">
    <text evidence="2">The sequence shown here is derived from an EMBL/GenBank/DDBJ whole genome shotgun (WGS) entry which is preliminary data.</text>
</comment>
<dbReference type="InterPro" id="IPR036390">
    <property type="entry name" value="WH_DNA-bd_sf"/>
</dbReference>
<gene>
    <name evidence="2" type="ORF">CLV49_3349</name>
    <name evidence="3" type="ORF">ELQ93_02510</name>
</gene>
<dbReference type="EMBL" id="PYAU01000001">
    <property type="protein sequence ID" value="PSL39704.1"/>
    <property type="molecule type" value="Genomic_DNA"/>
</dbReference>
<dbReference type="GO" id="GO:0003700">
    <property type="term" value="F:DNA-binding transcription factor activity"/>
    <property type="evidence" value="ECO:0007669"/>
    <property type="project" value="InterPro"/>
</dbReference>
<evidence type="ECO:0000313" key="4">
    <source>
        <dbReference type="Proteomes" id="UP000241203"/>
    </source>
</evidence>
<evidence type="ECO:0000259" key="1">
    <source>
        <dbReference type="SMART" id="SM00418"/>
    </source>
</evidence>
<dbReference type="SUPFAM" id="SSF46785">
    <property type="entry name" value="Winged helix' DNA-binding domain"/>
    <property type="match status" value="1"/>
</dbReference>
<dbReference type="EMBL" id="RZGY01000001">
    <property type="protein sequence ID" value="RUQ85910.1"/>
    <property type="molecule type" value="Genomic_DNA"/>
</dbReference>
<organism evidence="2 4">
    <name type="scientific">Labedella gwakjiensis</name>
    <dbReference type="NCBI Taxonomy" id="390269"/>
    <lineage>
        <taxon>Bacteria</taxon>
        <taxon>Bacillati</taxon>
        <taxon>Actinomycetota</taxon>
        <taxon>Actinomycetes</taxon>
        <taxon>Micrococcales</taxon>
        <taxon>Microbacteriaceae</taxon>
        <taxon>Labedella</taxon>
    </lineage>
</organism>
<feature type="domain" description="HTH arsR-type" evidence="1">
    <location>
        <begin position="17"/>
        <end position="124"/>
    </location>
</feature>
<proteinExistence type="predicted"/>
<dbReference type="SMART" id="SM00418">
    <property type="entry name" value="HTH_ARSR"/>
    <property type="match status" value="1"/>
</dbReference>
<dbReference type="RefSeq" id="WP_106564538.1">
    <property type="nucleotide sequence ID" value="NZ_PYAU01000001.1"/>
</dbReference>
<evidence type="ECO:0000313" key="2">
    <source>
        <dbReference type="EMBL" id="PSL39704.1"/>
    </source>
</evidence>
<reference evidence="3 5" key="2">
    <citation type="submission" date="2018-12" db="EMBL/GenBank/DDBJ databases">
        <authorList>
            <person name="hu s."/>
            <person name="Xu Y."/>
            <person name="Xu B."/>
            <person name="Li F."/>
        </authorList>
    </citation>
    <scope>NUCLEOTIDE SEQUENCE [LARGE SCALE GENOMIC DNA]</scope>
    <source>
        <strain evidence="3 5">KSW2-17</strain>
    </source>
</reference>
<name>A0A2P8H0E7_9MICO</name>
<evidence type="ECO:0000313" key="5">
    <source>
        <dbReference type="Proteomes" id="UP000268291"/>
    </source>
</evidence>
<reference evidence="2 4" key="1">
    <citation type="submission" date="2018-03" db="EMBL/GenBank/DDBJ databases">
        <title>Genomic Encyclopedia of Archaeal and Bacterial Type Strains, Phase II (KMG-II): from individual species to whole genera.</title>
        <authorList>
            <person name="Goeker M."/>
        </authorList>
    </citation>
    <scope>NUCLEOTIDE SEQUENCE [LARGE SCALE GENOMIC DNA]</scope>
    <source>
        <strain evidence="2 4">DSM 21548</strain>
    </source>
</reference>
<accession>A0A2P8H0E7</accession>
<dbReference type="Proteomes" id="UP000268291">
    <property type="component" value="Unassembled WGS sequence"/>
</dbReference>
<dbReference type="InterPro" id="IPR011991">
    <property type="entry name" value="ArsR-like_HTH"/>
</dbReference>
<dbReference type="Proteomes" id="UP000241203">
    <property type="component" value="Unassembled WGS sequence"/>
</dbReference>
<dbReference type="CDD" id="cd00090">
    <property type="entry name" value="HTH_ARSR"/>
    <property type="match status" value="1"/>
</dbReference>
<dbReference type="Pfam" id="PF12840">
    <property type="entry name" value="HTH_20"/>
    <property type="match status" value="1"/>
</dbReference>